<evidence type="ECO:0000313" key="4">
    <source>
        <dbReference type="EMBL" id="ATQ69189.1"/>
    </source>
</evidence>
<evidence type="ECO:0000256" key="2">
    <source>
        <dbReference type="SAM" id="SignalP"/>
    </source>
</evidence>
<feature type="chain" id="PRO_5013628853" evidence="2">
    <location>
        <begin position="23"/>
        <end position="282"/>
    </location>
</feature>
<feature type="domain" description="Solute-binding protein family 3/N-terminal" evidence="3">
    <location>
        <begin position="33"/>
        <end position="271"/>
    </location>
</feature>
<dbReference type="EMBL" id="CP023737">
    <property type="protein sequence ID" value="ATQ69189.1"/>
    <property type="molecule type" value="Genomic_DNA"/>
</dbReference>
<dbReference type="PANTHER" id="PTHR35936:SF17">
    <property type="entry name" value="ARGININE-BINDING EXTRACELLULAR PROTEIN ARTP"/>
    <property type="match status" value="1"/>
</dbReference>
<dbReference type="KEGG" id="mtw:CQW49_15845"/>
<evidence type="ECO:0000313" key="5">
    <source>
        <dbReference type="Proteomes" id="UP000230709"/>
    </source>
</evidence>
<dbReference type="InterPro" id="IPR001638">
    <property type="entry name" value="Solute-binding_3/MltF_N"/>
</dbReference>
<keyword evidence="5" id="KW-1185">Reference proteome</keyword>
<evidence type="ECO:0000256" key="1">
    <source>
        <dbReference type="ARBA" id="ARBA00022729"/>
    </source>
</evidence>
<accession>A0A2D2D2V2</accession>
<proteinExistence type="predicted"/>
<dbReference type="STRING" id="595536.GCA_000178815_02012"/>
<dbReference type="Proteomes" id="UP000230709">
    <property type="component" value="Chromosome"/>
</dbReference>
<feature type="signal peptide" evidence="2">
    <location>
        <begin position="1"/>
        <end position="22"/>
    </location>
</feature>
<dbReference type="SUPFAM" id="SSF53850">
    <property type="entry name" value="Periplasmic binding protein-like II"/>
    <property type="match status" value="1"/>
</dbReference>
<dbReference type="NCBIfam" id="TIGR03871">
    <property type="entry name" value="ABC_peri_MoxJ_2"/>
    <property type="match status" value="1"/>
</dbReference>
<reference evidence="5" key="1">
    <citation type="submission" date="2017-10" db="EMBL/GenBank/DDBJ databases">
        <title>Completed PacBio SMRT sequence of Methylosinus trichosporium OB3b reveals presence of a third large plasmid.</title>
        <authorList>
            <person name="Charles T.C."/>
            <person name="Lynch M.D.J."/>
            <person name="Heil J.R."/>
            <person name="Cheng J."/>
        </authorList>
    </citation>
    <scope>NUCLEOTIDE SEQUENCE [LARGE SCALE GENOMIC DNA]</scope>
    <source>
        <strain evidence="5">OB3b</strain>
    </source>
</reference>
<dbReference type="SMART" id="SM00062">
    <property type="entry name" value="PBPb"/>
    <property type="match status" value="1"/>
</dbReference>
<dbReference type="Gene3D" id="3.40.190.10">
    <property type="entry name" value="Periplasmic binding protein-like II"/>
    <property type="match status" value="2"/>
</dbReference>
<keyword evidence="1 2" id="KW-0732">Signal</keyword>
<gene>
    <name evidence="4" type="ORF">CQW49_15845</name>
</gene>
<dbReference type="RefSeq" id="WP_003610062.1">
    <property type="nucleotide sequence ID" value="NZ_ADVE02000001.1"/>
</dbReference>
<sequence length="282" mass="30401">MPGFLSHLLTVAALSSATLAFAQQTPANAPRRAFLVCADPANPPYSSKDRDGFENKIAAVLAADMTVDVDFFWFAGHKSFLRRTLLEGMCDAVVAIPEGLPATVTTRPYFASSFVAVTRSADTRRFVSFDDEWLREARIGLPLVGNEGATTPPALSLSTRGFTEHITPFPMWAEDGASQPPQGRIIDAVAAGEIDVAFVWGPVAGFFARKHGGALRIEPITHDPRRPEVAFVFPMAVGVRKADVALRDRLQRALDAHTVEIAAILRESGVPLVAAAPEKVKP</sequence>
<dbReference type="AlphaFoldDB" id="A0A2D2D2V2"/>
<name>A0A2D2D2V2_METT3</name>
<evidence type="ECO:0000259" key="3">
    <source>
        <dbReference type="SMART" id="SM00062"/>
    </source>
</evidence>
<organism evidence="4 5">
    <name type="scientific">Methylosinus trichosporium (strain ATCC 35070 / NCIMB 11131 / UNIQEM 75 / OB3b)</name>
    <dbReference type="NCBI Taxonomy" id="595536"/>
    <lineage>
        <taxon>Bacteria</taxon>
        <taxon>Pseudomonadati</taxon>
        <taxon>Pseudomonadota</taxon>
        <taxon>Alphaproteobacteria</taxon>
        <taxon>Hyphomicrobiales</taxon>
        <taxon>Methylocystaceae</taxon>
        <taxon>Methylosinus</taxon>
    </lineage>
</organism>
<protein>
    <submittedName>
        <fullName evidence="4">Quinoprotein dehydrogenase-associated putative ABC transporter substrate-binding protein</fullName>
    </submittedName>
</protein>
<dbReference type="InterPro" id="IPR022448">
    <property type="entry name" value="Quinoprotein_dehydrogenase"/>
</dbReference>
<dbReference type="PANTHER" id="PTHR35936">
    <property type="entry name" value="MEMBRANE-BOUND LYTIC MUREIN TRANSGLYCOSYLASE F"/>
    <property type="match status" value="1"/>
</dbReference>